<dbReference type="RefSeq" id="WP_088651008.1">
    <property type="nucleotide sequence ID" value="NZ_AQQR01000007.1"/>
</dbReference>
<dbReference type="NCBIfam" id="TIGR03056">
    <property type="entry name" value="bchO_mg_che_rel"/>
    <property type="match status" value="1"/>
</dbReference>
<dbReference type="Proteomes" id="UP000215377">
    <property type="component" value="Unassembled WGS sequence"/>
</dbReference>
<proteinExistence type="predicted"/>
<dbReference type="PANTHER" id="PTHR43798">
    <property type="entry name" value="MONOACYLGLYCEROL LIPASE"/>
    <property type="match status" value="1"/>
</dbReference>
<dbReference type="AlphaFoldDB" id="A0A225NMK9"/>
<dbReference type="InterPro" id="IPR017497">
    <property type="entry name" value="BchO"/>
</dbReference>
<reference evidence="2 3" key="1">
    <citation type="submission" date="2013-04" db="EMBL/GenBank/DDBJ databases">
        <title>Oceanicola sp. 22II1-22F33 Genome Sequencing.</title>
        <authorList>
            <person name="Lai Q."/>
            <person name="Li G."/>
            <person name="Shao Z."/>
        </authorList>
    </citation>
    <scope>NUCLEOTIDE SEQUENCE [LARGE SCALE GENOMIC DNA]</scope>
    <source>
        <strain evidence="2 3">22II1-22F33</strain>
    </source>
</reference>
<dbReference type="Gene3D" id="3.40.50.1820">
    <property type="entry name" value="alpha/beta hydrolase"/>
    <property type="match status" value="1"/>
</dbReference>
<dbReference type="EMBL" id="AQQR01000007">
    <property type="protein sequence ID" value="OWU72190.1"/>
    <property type="molecule type" value="Genomic_DNA"/>
</dbReference>
<dbReference type="PANTHER" id="PTHR43798:SF33">
    <property type="entry name" value="HYDROLASE, PUTATIVE (AFU_ORTHOLOGUE AFUA_2G14860)-RELATED"/>
    <property type="match status" value="1"/>
</dbReference>
<dbReference type="InterPro" id="IPR000073">
    <property type="entry name" value="AB_hydrolase_1"/>
</dbReference>
<accession>A0A225NMK9</accession>
<protein>
    <submittedName>
        <fullName evidence="2">Magnesium chelatase</fullName>
    </submittedName>
</protein>
<dbReference type="PRINTS" id="PR00412">
    <property type="entry name" value="EPOXHYDRLASE"/>
</dbReference>
<dbReference type="InterPro" id="IPR000639">
    <property type="entry name" value="Epox_hydrolase-like"/>
</dbReference>
<feature type="domain" description="AB hydrolase-1" evidence="1">
    <location>
        <begin position="35"/>
        <end position="271"/>
    </location>
</feature>
<dbReference type="PRINTS" id="PR00111">
    <property type="entry name" value="ABHYDROLASE"/>
</dbReference>
<dbReference type="InterPro" id="IPR029058">
    <property type="entry name" value="AB_hydrolase_fold"/>
</dbReference>
<sequence length="297" mass="32206">MDRSRDLPSWPHADLSRFCRVGTNDWHVQETGRGPILLCLHGSGASTHSWRDLLPLWARDWRVVAIDLPGQGFTRSTTLRRCGLDQMTEDIARLCATEGWAPAAIVGHSAGAAIALSLSSHLPGPPAVVGINAALGRFEGVASWAFPLLARLLALNPLTSTIFTLGGPNPARARRLIEGTGSRLDAEGLGYYARLIGDRQHVEATLQMMTQWQIDPLIARLPQIESPTLLIAAEGDLAVPPATSDISARRIPGAEVVRLADLGHLAHEEAPDRVAELVTDFLRSVILQPDRTRSDCR</sequence>
<name>A0A225NMK9_9RHOB</name>
<dbReference type="GO" id="GO:0003824">
    <property type="term" value="F:catalytic activity"/>
    <property type="evidence" value="ECO:0007669"/>
    <property type="project" value="InterPro"/>
</dbReference>
<dbReference type="SUPFAM" id="SSF53474">
    <property type="entry name" value="alpha/beta-Hydrolases"/>
    <property type="match status" value="1"/>
</dbReference>
<dbReference type="GO" id="GO:0016020">
    <property type="term" value="C:membrane"/>
    <property type="evidence" value="ECO:0007669"/>
    <property type="project" value="TreeGrafter"/>
</dbReference>
<dbReference type="OrthoDB" id="9804723at2"/>
<dbReference type="Pfam" id="PF00561">
    <property type="entry name" value="Abhydrolase_1"/>
    <property type="match status" value="1"/>
</dbReference>
<gene>
    <name evidence="2" type="ORF">ATO3_16560</name>
</gene>
<comment type="caution">
    <text evidence="2">The sequence shown here is derived from an EMBL/GenBank/DDBJ whole genome shotgun (WGS) entry which is preliminary data.</text>
</comment>
<evidence type="ECO:0000313" key="3">
    <source>
        <dbReference type="Proteomes" id="UP000215377"/>
    </source>
</evidence>
<keyword evidence="3" id="KW-1185">Reference proteome</keyword>
<dbReference type="InterPro" id="IPR050266">
    <property type="entry name" value="AB_hydrolase_sf"/>
</dbReference>
<evidence type="ECO:0000313" key="2">
    <source>
        <dbReference type="EMBL" id="OWU72190.1"/>
    </source>
</evidence>
<organism evidence="2 3">
    <name type="scientific">Marinibacterium profundimaris</name>
    <dbReference type="NCBI Taxonomy" id="1679460"/>
    <lineage>
        <taxon>Bacteria</taxon>
        <taxon>Pseudomonadati</taxon>
        <taxon>Pseudomonadota</taxon>
        <taxon>Alphaproteobacteria</taxon>
        <taxon>Rhodobacterales</taxon>
        <taxon>Paracoccaceae</taxon>
        <taxon>Marinibacterium</taxon>
    </lineage>
</organism>
<evidence type="ECO:0000259" key="1">
    <source>
        <dbReference type="Pfam" id="PF00561"/>
    </source>
</evidence>